<evidence type="ECO:0000256" key="4">
    <source>
        <dbReference type="ARBA" id="ARBA00023239"/>
    </source>
</evidence>
<evidence type="ECO:0000259" key="5">
    <source>
        <dbReference type="Pfam" id="PF01370"/>
    </source>
</evidence>
<dbReference type="InterPro" id="IPR001509">
    <property type="entry name" value="Epimerase_deHydtase"/>
</dbReference>
<dbReference type="SUPFAM" id="SSF51735">
    <property type="entry name" value="NAD(P)-binding Rossmann-fold domains"/>
    <property type="match status" value="1"/>
</dbReference>
<organism evidence="6 7">
    <name type="scientific">Enterococcus faecalis</name>
    <name type="common">Streptococcus faecalis</name>
    <dbReference type="NCBI Taxonomy" id="1351"/>
    <lineage>
        <taxon>Bacteria</taxon>
        <taxon>Bacillati</taxon>
        <taxon>Bacillota</taxon>
        <taxon>Bacilli</taxon>
        <taxon>Lactobacillales</taxon>
        <taxon>Enterococcaceae</taxon>
        <taxon>Enterococcus</taxon>
    </lineage>
</organism>
<comment type="caution">
    <text evidence="6">The sequence shown here is derived from an EMBL/GenBank/DDBJ whole genome shotgun (WGS) entry which is preliminary data.</text>
</comment>
<accession>A0AAW7KFJ9</accession>
<dbReference type="PANTHER" id="PTHR43078">
    <property type="entry name" value="UDP-GLUCURONIC ACID DECARBOXYLASE-RELATED"/>
    <property type="match status" value="1"/>
</dbReference>
<dbReference type="Gene3D" id="3.40.50.720">
    <property type="entry name" value="NAD(P)-binding Rossmann-like Domain"/>
    <property type="match status" value="1"/>
</dbReference>
<dbReference type="AlphaFoldDB" id="A0AAW7KFJ9"/>
<dbReference type="InterPro" id="IPR036291">
    <property type="entry name" value="NAD(P)-bd_dom_sf"/>
</dbReference>
<keyword evidence="4" id="KW-0456">Lyase</keyword>
<feature type="non-terminal residue" evidence="6">
    <location>
        <position position="1"/>
    </location>
</feature>
<reference evidence="6" key="2">
    <citation type="submission" date="2023-03" db="EMBL/GenBank/DDBJ databases">
        <authorList>
            <person name="Zajac M."/>
            <person name="Kwit R."/>
            <person name="Wasyl D."/>
        </authorList>
    </citation>
    <scope>NUCLEOTIDE SEQUENCE</scope>
    <source>
        <strain evidence="6">691B_2</strain>
    </source>
</reference>
<dbReference type="PANTHER" id="PTHR43078:SF6">
    <property type="entry name" value="UDP-GLUCURONIC ACID DECARBOXYLASE 1"/>
    <property type="match status" value="1"/>
</dbReference>
<dbReference type="Proteomes" id="UP001173174">
    <property type="component" value="Unassembled WGS sequence"/>
</dbReference>
<dbReference type="InterPro" id="IPR044516">
    <property type="entry name" value="UXS-like"/>
</dbReference>
<evidence type="ECO:0000256" key="1">
    <source>
        <dbReference type="ARBA" id="ARBA00001911"/>
    </source>
</evidence>
<dbReference type="GO" id="GO:0005737">
    <property type="term" value="C:cytoplasm"/>
    <property type="evidence" value="ECO:0007669"/>
    <property type="project" value="TreeGrafter"/>
</dbReference>
<dbReference type="RefSeq" id="WP_289870408.1">
    <property type="nucleotide sequence ID" value="NZ_JAREWH010000089.1"/>
</dbReference>
<keyword evidence="2" id="KW-0210">Decarboxylase</keyword>
<dbReference type="Pfam" id="PF01370">
    <property type="entry name" value="Epimerase"/>
    <property type="match status" value="1"/>
</dbReference>
<evidence type="ECO:0000256" key="2">
    <source>
        <dbReference type="ARBA" id="ARBA00022793"/>
    </source>
</evidence>
<dbReference type="GO" id="GO:0070403">
    <property type="term" value="F:NAD+ binding"/>
    <property type="evidence" value="ECO:0007669"/>
    <property type="project" value="InterPro"/>
</dbReference>
<dbReference type="GO" id="GO:0048040">
    <property type="term" value="F:UDP-glucuronate decarboxylase activity"/>
    <property type="evidence" value="ECO:0007669"/>
    <property type="project" value="TreeGrafter"/>
</dbReference>
<proteinExistence type="predicted"/>
<evidence type="ECO:0000256" key="3">
    <source>
        <dbReference type="ARBA" id="ARBA00023027"/>
    </source>
</evidence>
<keyword evidence="3" id="KW-0520">NAD</keyword>
<gene>
    <name evidence="6" type="ORF">P0E79_16070</name>
</gene>
<evidence type="ECO:0000313" key="7">
    <source>
        <dbReference type="Proteomes" id="UP001173174"/>
    </source>
</evidence>
<protein>
    <submittedName>
        <fullName evidence="6">NAD-dependent epimerase/dehydratase family protein</fullName>
    </submittedName>
</protein>
<feature type="domain" description="NAD-dependent epimerase/dehydratase" evidence="5">
    <location>
        <begin position="5"/>
        <end position="127"/>
    </location>
</feature>
<sequence>TLFRSIYGENRGDVDKFTEDYCGYIDCNTLRAGYPEGKRASESLCQAYIQKYGIDVVIPRISRTFGPTMLLSDSKASSQFIMNAVHKENIVLKSAGTQLYSYAYVADIASALLFLLVKGQTGEAYNVSNEHCDITLRTFAETLANVAGTKVIHGEATAQEKQGFSKATKALLDNQKIYALGWRPLFDSMEEPLKHTIKILEGSGN</sequence>
<reference evidence="6" key="1">
    <citation type="journal article" date="2023" name="Pathogens">
        <title>Prevalence of Enterococcus spp. and the Whole-Genome Characteristics of Enterococcus faecium and Enterococcus faecalis Strains Isolated from Free-Living Birds in Poland.</title>
        <authorList>
            <person name="Kwit R."/>
            <person name="Zajac M."/>
            <person name="Smialowska-Weglinska A."/>
            <person name="Skarzynska M."/>
            <person name="Bomba A."/>
            <person name="Lalak A."/>
            <person name="Skrzypiec E."/>
            <person name="Wojdat D."/>
            <person name="Koza W."/>
            <person name="Mikos-Wojewoda E."/>
            <person name="Pasim P."/>
            <person name="Skora M."/>
            <person name="Polak M."/>
            <person name="Wiacek J."/>
            <person name="Wasyl D."/>
        </authorList>
    </citation>
    <scope>NUCLEOTIDE SEQUENCE</scope>
    <source>
        <strain evidence="6">691B_2</strain>
    </source>
</reference>
<evidence type="ECO:0000313" key="6">
    <source>
        <dbReference type="EMBL" id="MDN3193981.1"/>
    </source>
</evidence>
<comment type="cofactor">
    <cofactor evidence="1">
        <name>NAD(+)</name>
        <dbReference type="ChEBI" id="CHEBI:57540"/>
    </cofactor>
</comment>
<name>A0AAW7KFJ9_ENTFL</name>
<dbReference type="EMBL" id="JAREWH010000089">
    <property type="protein sequence ID" value="MDN3193981.1"/>
    <property type="molecule type" value="Genomic_DNA"/>
</dbReference>
<dbReference type="GO" id="GO:0042732">
    <property type="term" value="P:D-xylose metabolic process"/>
    <property type="evidence" value="ECO:0007669"/>
    <property type="project" value="InterPro"/>
</dbReference>